<evidence type="ECO:0000313" key="4">
    <source>
        <dbReference type="EMBL" id="VFK04324.1"/>
    </source>
</evidence>
<evidence type="ECO:0000259" key="1">
    <source>
        <dbReference type="Pfam" id="PF01048"/>
    </source>
</evidence>
<dbReference type="GO" id="GO:0008930">
    <property type="term" value="F:methylthioadenosine nucleosidase activity"/>
    <property type="evidence" value="ECO:0007669"/>
    <property type="project" value="TreeGrafter"/>
</dbReference>
<sequence length="263" mass="28442">MSDLPAKLGIIAPLRCESVCAVARIESMDIKPDSVQKIGKDLFLYCSGLGSRNATRAARTLIDLDIDALASWGVAGALDSNLAAGDILLPAKVIDTIDRQRHKAYEVDKHWHAALRSALGRKGVYSEGSIVSTQVVQDTPRKKTALHRATEAMAVDMESAAIARVASEAGKPFVVIRSISDTVAMSLPASALDAIDQYAQVSLSRLFGGLLKNPGDLAHYPILFRSFKKAEKRLRQVLELCGNDLLWPPSVERLFPVEHGSGQ</sequence>
<dbReference type="PANTHER" id="PTHR46832:SF1">
    <property type="entry name" value="5'-METHYLTHIOADENOSINE_S-ADENOSYLHOMOCYSTEINE NUCLEOSIDASE"/>
    <property type="match status" value="1"/>
</dbReference>
<dbReference type="EMBL" id="CAADFJ010000174">
    <property type="protein sequence ID" value="VFK04324.1"/>
    <property type="molecule type" value="Genomic_DNA"/>
</dbReference>
<evidence type="ECO:0000313" key="2">
    <source>
        <dbReference type="EMBL" id="VFJ99915.1"/>
    </source>
</evidence>
<dbReference type="Gene3D" id="3.40.50.1580">
    <property type="entry name" value="Nucleoside phosphorylase domain"/>
    <property type="match status" value="1"/>
</dbReference>
<dbReference type="GO" id="GO:0005829">
    <property type="term" value="C:cytosol"/>
    <property type="evidence" value="ECO:0007669"/>
    <property type="project" value="TreeGrafter"/>
</dbReference>
<reference evidence="3" key="1">
    <citation type="submission" date="2019-02" db="EMBL/GenBank/DDBJ databases">
        <authorList>
            <person name="Gruber-Vodicka R. H."/>
            <person name="Seah K. B. B."/>
        </authorList>
    </citation>
    <scope>NUCLEOTIDE SEQUENCE</scope>
    <source>
        <strain evidence="4">BECK_SA2B12</strain>
        <strain evidence="2">BECK_SA2B15</strain>
        <strain evidence="3">BECK_SA2B20</strain>
    </source>
</reference>
<proteinExistence type="predicted"/>
<dbReference type="CDD" id="cd17768">
    <property type="entry name" value="adenosylhopane_nucleosidase_HpnG-like"/>
    <property type="match status" value="1"/>
</dbReference>
<dbReference type="Pfam" id="PF01048">
    <property type="entry name" value="PNP_UDP_1"/>
    <property type="match status" value="1"/>
</dbReference>
<dbReference type="InterPro" id="IPR000845">
    <property type="entry name" value="Nucleoside_phosphorylase_d"/>
</dbReference>
<dbReference type="GO" id="GO:0008782">
    <property type="term" value="F:adenosylhomocysteine nucleosidase activity"/>
    <property type="evidence" value="ECO:0007669"/>
    <property type="project" value="TreeGrafter"/>
</dbReference>
<dbReference type="PANTHER" id="PTHR46832">
    <property type="entry name" value="5'-METHYLTHIOADENOSINE/S-ADENOSYLHOMOCYSTEINE NUCLEOSIDASE"/>
    <property type="match status" value="1"/>
</dbReference>
<organism evidence="3">
    <name type="scientific">Candidatus Kentrum eta</name>
    <dbReference type="NCBI Taxonomy" id="2126337"/>
    <lineage>
        <taxon>Bacteria</taxon>
        <taxon>Pseudomonadati</taxon>
        <taxon>Pseudomonadota</taxon>
        <taxon>Gammaproteobacteria</taxon>
        <taxon>Candidatus Kentrum</taxon>
    </lineage>
</organism>
<dbReference type="InterPro" id="IPR035994">
    <property type="entry name" value="Nucleoside_phosphorylase_sf"/>
</dbReference>
<dbReference type="AlphaFoldDB" id="A0A450V587"/>
<protein>
    <submittedName>
        <fullName evidence="3">Adenosylhomocysteine nucleosidase</fullName>
    </submittedName>
</protein>
<evidence type="ECO:0000313" key="3">
    <source>
        <dbReference type="EMBL" id="VFJ99929.1"/>
    </source>
</evidence>
<name>A0A450V587_9GAMM</name>
<dbReference type="EMBL" id="CAADFG010000176">
    <property type="protein sequence ID" value="VFJ99915.1"/>
    <property type="molecule type" value="Genomic_DNA"/>
</dbReference>
<dbReference type="GO" id="GO:0009116">
    <property type="term" value="P:nucleoside metabolic process"/>
    <property type="evidence" value="ECO:0007669"/>
    <property type="project" value="InterPro"/>
</dbReference>
<feature type="domain" description="Nucleoside phosphorylase" evidence="1">
    <location>
        <begin position="38"/>
        <end position="185"/>
    </location>
</feature>
<accession>A0A450V587</accession>
<gene>
    <name evidence="2" type="ORF">BECKH772A_GA0070896_101765</name>
    <name evidence="3" type="ORF">BECKH772B_GA0070898_101735</name>
    <name evidence="4" type="ORF">BECKH772C_GA0070978_101745</name>
</gene>
<dbReference type="EMBL" id="CAADFI010000173">
    <property type="protein sequence ID" value="VFJ99929.1"/>
    <property type="molecule type" value="Genomic_DNA"/>
</dbReference>
<dbReference type="GO" id="GO:0019284">
    <property type="term" value="P:L-methionine salvage from S-adenosylmethionine"/>
    <property type="evidence" value="ECO:0007669"/>
    <property type="project" value="TreeGrafter"/>
</dbReference>
<dbReference type="SUPFAM" id="SSF53167">
    <property type="entry name" value="Purine and uridine phosphorylases"/>
    <property type="match status" value="1"/>
</dbReference>